<dbReference type="RefSeq" id="WP_377152398.1">
    <property type="nucleotide sequence ID" value="NZ_JBHSAF010000014.1"/>
</dbReference>
<dbReference type="InterPro" id="IPR003791">
    <property type="entry name" value="UPF0178"/>
</dbReference>
<protein>
    <recommendedName>
        <fullName evidence="2">UPF0178 protein ACFOSS_10965</fullName>
    </recommendedName>
</protein>
<reference evidence="4" key="1">
    <citation type="journal article" date="2019" name="Int. J. Syst. Evol. Microbiol.">
        <title>The Global Catalogue of Microorganisms (GCM) 10K type strain sequencing project: providing services to taxonomists for standard genome sequencing and annotation.</title>
        <authorList>
            <consortium name="The Broad Institute Genomics Platform"/>
            <consortium name="The Broad Institute Genome Sequencing Center for Infectious Disease"/>
            <person name="Wu L."/>
            <person name="Ma J."/>
        </authorList>
    </citation>
    <scope>NUCLEOTIDE SEQUENCE [LARGE SCALE GENOMIC DNA]</scope>
    <source>
        <strain evidence="4">CCUG 54939</strain>
    </source>
</reference>
<evidence type="ECO:0000256" key="2">
    <source>
        <dbReference type="HAMAP-Rule" id="MF_00489"/>
    </source>
</evidence>
<dbReference type="PANTHER" id="PTHR35146:SF1">
    <property type="entry name" value="UPF0178 PROTEIN YAII"/>
    <property type="match status" value="1"/>
</dbReference>
<evidence type="ECO:0000313" key="4">
    <source>
        <dbReference type="Proteomes" id="UP001595692"/>
    </source>
</evidence>
<dbReference type="HAMAP" id="MF_00489">
    <property type="entry name" value="UPF0178"/>
    <property type="match status" value="1"/>
</dbReference>
<dbReference type="NCBIfam" id="NF001095">
    <property type="entry name" value="PRK00124.1"/>
    <property type="match status" value="1"/>
</dbReference>
<evidence type="ECO:0000313" key="3">
    <source>
        <dbReference type="EMBL" id="MFC3913984.1"/>
    </source>
</evidence>
<keyword evidence="4" id="KW-1185">Reference proteome</keyword>
<dbReference type="PANTHER" id="PTHR35146">
    <property type="entry name" value="UPF0178 PROTEIN YAII"/>
    <property type="match status" value="1"/>
</dbReference>
<organism evidence="3 4">
    <name type="scientific">Pseudaeromonas sharmana</name>
    <dbReference type="NCBI Taxonomy" id="328412"/>
    <lineage>
        <taxon>Bacteria</taxon>
        <taxon>Pseudomonadati</taxon>
        <taxon>Pseudomonadota</taxon>
        <taxon>Gammaproteobacteria</taxon>
        <taxon>Aeromonadales</taxon>
        <taxon>Aeromonadaceae</taxon>
        <taxon>Pseudaeromonas</taxon>
    </lineage>
</organism>
<accession>A0ABV8CPZ9</accession>
<dbReference type="Pfam" id="PF02639">
    <property type="entry name" value="DUF188"/>
    <property type="match status" value="1"/>
</dbReference>
<gene>
    <name evidence="3" type="ORF">ACFOSS_10965</name>
</gene>
<evidence type="ECO:0000256" key="1">
    <source>
        <dbReference type="ARBA" id="ARBA00008522"/>
    </source>
</evidence>
<proteinExistence type="inferred from homology"/>
<name>A0ABV8CPZ9_9GAMM</name>
<dbReference type="CDD" id="cd18720">
    <property type="entry name" value="PIN_YqxD-like"/>
    <property type="match status" value="1"/>
</dbReference>
<dbReference type="EMBL" id="JBHSAF010000014">
    <property type="protein sequence ID" value="MFC3913984.1"/>
    <property type="molecule type" value="Genomic_DNA"/>
</dbReference>
<dbReference type="Proteomes" id="UP001595692">
    <property type="component" value="Unassembled WGS sequence"/>
</dbReference>
<sequence length="151" mass="16455">MTIWVDADACPVAIKEILYRAAERTRIPLVLVANQPLRTPPSAVIRRVQVSSGFDEADDYLVEQAQAGDLVISSDIPLAARLLAKQVVVLTPRGQPMTEANIGERLAIRDFMDTLRGSGIQSGGPAAMTPADRQTFANALDRYLLTARRPE</sequence>
<comment type="similarity">
    <text evidence="1 2">Belongs to the UPF0178 family.</text>
</comment>
<comment type="caution">
    <text evidence="3">The sequence shown here is derived from an EMBL/GenBank/DDBJ whole genome shotgun (WGS) entry which is preliminary data.</text>
</comment>